<evidence type="ECO:0000256" key="17">
    <source>
        <dbReference type="ARBA" id="ARBA00023170"/>
    </source>
</evidence>
<evidence type="ECO:0000256" key="15">
    <source>
        <dbReference type="ARBA" id="ARBA00022989"/>
    </source>
</evidence>
<dbReference type="GO" id="GO:0005524">
    <property type="term" value="F:ATP binding"/>
    <property type="evidence" value="ECO:0007669"/>
    <property type="project" value="UniProtKB-KW"/>
</dbReference>
<dbReference type="EC" id="2.7.11.1" evidence="3"/>
<keyword evidence="5" id="KW-0723">Serine/threonine-protein kinase</keyword>
<feature type="region of interest" description="Disordered" evidence="21">
    <location>
        <begin position="958"/>
        <end position="986"/>
    </location>
</feature>
<proteinExistence type="inferred from homology"/>
<evidence type="ECO:0000256" key="22">
    <source>
        <dbReference type="SAM" id="SignalP"/>
    </source>
</evidence>
<evidence type="ECO:0000256" key="18">
    <source>
        <dbReference type="ARBA" id="ARBA00023180"/>
    </source>
</evidence>
<dbReference type="AlphaFoldDB" id="A0AAP0LXY4"/>
<sequence>MNTHSLYFPYMLLFFITLLQVAAFEEGDRAALQAFKSMISHDPQGILNSWNDSRHFCEWEGITCGRRHRRVTALNMRSKALRGSLSPYIGNLSFLREINLENNTIQGEIPREFGRLLRLEALFLSNNSLAGKIPANLSYCSRLTVLALPYNKLVGRIPFEFVSLYKLKRLALHRNSLTGGIPPFLGNLSSLELLSLGANSFGGNIPDSLGQLKELEALGIGGNNLSGTIPHSIYNLSFVEIFSVPQNQLHGSLPTSLGLTFPNLKYFQIDQNFFSGSIPTSLSNASKLEVFQIGKNNFSGKLSVNFGSMKNLSFLNLYSSNLGSGESDEMGFMNSLANCSKLRVLRLGGNQFRGALPHSIANMSNQLQILALSDNQLYGSIPSGIGNLVDLYLLEMEENQFTGAIPKELGKLLKLQGLDFSGNHLSGEIPSTLGNLSSLFQIFLNNNNLSGPGLASLYLRHLIPSSLGNLKRLAYLEMFQNDLSGTIPEAIFSISYLSNSLNLAENHFVGSIPPRIGNLKALRSFDVSNNGLSGEIPIELGLCSSLEDIYLGGNFFHGSIPSFFRTSRGIRKLDLSRNNLSGQIPLFLEALSLEYLNLSFNDFEGKVPTKGIFANTSAISVAGCHRLCGGIPELQLPKCTENKSSNQRISRSLKILISIGVFDEDGTVVAIKVINLQRQGASKSFMAECKALKNIRHKNLVRVITSCSSVDFQGNDFKAIVYKYMPNGSLEKWLHPDAIPQRDREIEIQKLTLLQRISIAIDVASALDYLHQHCQEPILHCDLKPSNILLDNDLSAHIGDFGLSRFYQAVSNPTVSSSIGVRGTIGYVAPEYGLGSEVSINGDVYSYGILLLEMVTTKKPTDVMFEGGLNLHNFARMALPDHVMDIVDPMLLNDDKVLVGTDNHRRSQTRTNSTLECLISMVRIGVACSMESPQDRMNITNVVHELQSVKNILLEPKTMFNNDRQQMHEPRRMQEPRRSGNAKAKS</sequence>
<dbReference type="PANTHER" id="PTHR27008:SF610">
    <property type="entry name" value="SERINE-THREONINE_TYROSINE-PROTEIN KINASE CATALYTIC DOMAIN-CONTAINING PROTEIN"/>
    <property type="match status" value="1"/>
</dbReference>
<dbReference type="SUPFAM" id="SSF56112">
    <property type="entry name" value="Protein kinase-like (PK-like)"/>
    <property type="match status" value="1"/>
</dbReference>
<comment type="catalytic activity">
    <reaction evidence="19">
        <text>L-threonyl-[protein] + ATP = O-phospho-L-threonyl-[protein] + ADP + H(+)</text>
        <dbReference type="Rhea" id="RHEA:46608"/>
        <dbReference type="Rhea" id="RHEA-COMP:11060"/>
        <dbReference type="Rhea" id="RHEA-COMP:11605"/>
        <dbReference type="ChEBI" id="CHEBI:15378"/>
        <dbReference type="ChEBI" id="CHEBI:30013"/>
        <dbReference type="ChEBI" id="CHEBI:30616"/>
        <dbReference type="ChEBI" id="CHEBI:61977"/>
        <dbReference type="ChEBI" id="CHEBI:456216"/>
        <dbReference type="EC" id="2.7.11.1"/>
    </reaction>
</comment>
<dbReference type="FunFam" id="1.10.510.10:FF:000358">
    <property type="entry name" value="Putative leucine-rich repeat receptor-like serine/threonine-protein kinase"/>
    <property type="match status" value="1"/>
</dbReference>
<keyword evidence="4" id="KW-1003">Cell membrane</keyword>
<evidence type="ECO:0000256" key="14">
    <source>
        <dbReference type="ARBA" id="ARBA00022840"/>
    </source>
</evidence>
<dbReference type="FunFam" id="3.80.10.10:FF:000095">
    <property type="entry name" value="LRR receptor-like serine/threonine-protein kinase GSO1"/>
    <property type="match status" value="1"/>
</dbReference>
<dbReference type="Pfam" id="PF00560">
    <property type="entry name" value="LRR_1"/>
    <property type="match status" value="8"/>
</dbReference>
<protein>
    <recommendedName>
        <fullName evidence="3">non-specific serine/threonine protein kinase</fullName>
        <ecNumber evidence="3">2.7.11.1</ecNumber>
    </recommendedName>
</protein>
<dbReference type="Pfam" id="PF08263">
    <property type="entry name" value="LRRNT_2"/>
    <property type="match status" value="1"/>
</dbReference>
<evidence type="ECO:0000256" key="16">
    <source>
        <dbReference type="ARBA" id="ARBA00023136"/>
    </source>
</evidence>
<evidence type="ECO:0000313" key="25">
    <source>
        <dbReference type="Proteomes" id="UP001428341"/>
    </source>
</evidence>
<keyword evidence="7" id="KW-0433">Leucine-rich repeat</keyword>
<dbReference type="InterPro" id="IPR011009">
    <property type="entry name" value="Kinase-like_dom_sf"/>
</dbReference>
<dbReference type="GO" id="GO:0005886">
    <property type="term" value="C:plasma membrane"/>
    <property type="evidence" value="ECO:0007669"/>
    <property type="project" value="UniProtKB-SubCell"/>
</dbReference>
<comment type="catalytic activity">
    <reaction evidence="20">
        <text>L-seryl-[protein] + ATP = O-phospho-L-seryl-[protein] + ADP + H(+)</text>
        <dbReference type="Rhea" id="RHEA:17989"/>
        <dbReference type="Rhea" id="RHEA-COMP:9863"/>
        <dbReference type="Rhea" id="RHEA-COMP:11604"/>
        <dbReference type="ChEBI" id="CHEBI:15378"/>
        <dbReference type="ChEBI" id="CHEBI:29999"/>
        <dbReference type="ChEBI" id="CHEBI:30616"/>
        <dbReference type="ChEBI" id="CHEBI:83421"/>
        <dbReference type="ChEBI" id="CHEBI:456216"/>
        <dbReference type="EC" id="2.7.11.1"/>
    </reaction>
</comment>
<dbReference type="Gene3D" id="3.30.200.20">
    <property type="entry name" value="Phosphorylase Kinase, domain 1"/>
    <property type="match status" value="1"/>
</dbReference>
<dbReference type="GO" id="GO:0004674">
    <property type="term" value="F:protein serine/threonine kinase activity"/>
    <property type="evidence" value="ECO:0007669"/>
    <property type="project" value="UniProtKB-KW"/>
</dbReference>
<evidence type="ECO:0000256" key="4">
    <source>
        <dbReference type="ARBA" id="ARBA00022475"/>
    </source>
</evidence>
<evidence type="ECO:0000259" key="23">
    <source>
        <dbReference type="PROSITE" id="PS50011"/>
    </source>
</evidence>
<keyword evidence="12" id="KW-0547">Nucleotide-binding</keyword>
<gene>
    <name evidence="24" type="ORF">WN944_003159</name>
</gene>
<dbReference type="Pfam" id="PF00069">
    <property type="entry name" value="Pkinase"/>
    <property type="match status" value="1"/>
</dbReference>
<evidence type="ECO:0000256" key="5">
    <source>
        <dbReference type="ARBA" id="ARBA00022527"/>
    </source>
</evidence>
<evidence type="ECO:0000256" key="2">
    <source>
        <dbReference type="ARBA" id="ARBA00008684"/>
    </source>
</evidence>
<evidence type="ECO:0000256" key="12">
    <source>
        <dbReference type="ARBA" id="ARBA00022741"/>
    </source>
</evidence>
<evidence type="ECO:0000313" key="24">
    <source>
        <dbReference type="EMBL" id="KAK9192467.1"/>
    </source>
</evidence>
<evidence type="ECO:0000256" key="20">
    <source>
        <dbReference type="ARBA" id="ARBA00048679"/>
    </source>
</evidence>
<feature type="chain" id="PRO_5042918007" description="non-specific serine/threonine protein kinase" evidence="22">
    <location>
        <begin position="24"/>
        <end position="986"/>
    </location>
</feature>
<evidence type="ECO:0000256" key="1">
    <source>
        <dbReference type="ARBA" id="ARBA00004162"/>
    </source>
</evidence>
<dbReference type="Gene3D" id="1.10.510.10">
    <property type="entry name" value="Transferase(Phosphotransferase) domain 1"/>
    <property type="match status" value="1"/>
</dbReference>
<accession>A0AAP0LXY4</accession>
<dbReference type="EMBL" id="JBCGBO010000006">
    <property type="protein sequence ID" value="KAK9192467.1"/>
    <property type="molecule type" value="Genomic_DNA"/>
</dbReference>
<evidence type="ECO:0000256" key="19">
    <source>
        <dbReference type="ARBA" id="ARBA00047899"/>
    </source>
</evidence>
<evidence type="ECO:0000256" key="3">
    <source>
        <dbReference type="ARBA" id="ARBA00012513"/>
    </source>
</evidence>
<dbReference type="SUPFAM" id="SSF52058">
    <property type="entry name" value="L domain-like"/>
    <property type="match status" value="1"/>
</dbReference>
<keyword evidence="15" id="KW-1133">Transmembrane helix</keyword>
<dbReference type="SMART" id="SM00220">
    <property type="entry name" value="S_TKc"/>
    <property type="match status" value="1"/>
</dbReference>
<keyword evidence="25" id="KW-1185">Reference proteome</keyword>
<keyword evidence="14" id="KW-0067">ATP-binding</keyword>
<evidence type="ECO:0000256" key="10">
    <source>
        <dbReference type="ARBA" id="ARBA00022729"/>
    </source>
</evidence>
<dbReference type="InterPro" id="IPR008271">
    <property type="entry name" value="Ser/Thr_kinase_AS"/>
</dbReference>
<evidence type="ECO:0000256" key="6">
    <source>
        <dbReference type="ARBA" id="ARBA00022553"/>
    </source>
</evidence>
<keyword evidence="11" id="KW-0677">Repeat</keyword>
<dbReference type="InterPro" id="IPR000719">
    <property type="entry name" value="Prot_kinase_dom"/>
</dbReference>
<keyword evidence="18" id="KW-0325">Glycoprotein</keyword>
<keyword evidence="13" id="KW-0418">Kinase</keyword>
<evidence type="ECO:0000256" key="7">
    <source>
        <dbReference type="ARBA" id="ARBA00022614"/>
    </source>
</evidence>
<keyword evidence="8" id="KW-0808">Transferase</keyword>
<evidence type="ECO:0000256" key="21">
    <source>
        <dbReference type="SAM" id="MobiDB-lite"/>
    </source>
</evidence>
<dbReference type="Gene3D" id="3.80.10.10">
    <property type="entry name" value="Ribonuclease Inhibitor"/>
    <property type="match status" value="3"/>
</dbReference>
<keyword evidence="9" id="KW-0812">Transmembrane</keyword>
<dbReference type="FunFam" id="3.80.10.10:FF:000288">
    <property type="entry name" value="LRR receptor-like serine/threonine-protein kinase EFR"/>
    <property type="match status" value="1"/>
</dbReference>
<name>A0AAP0LXY4_9ROSI</name>
<keyword evidence="6" id="KW-0597">Phosphoprotein</keyword>
<keyword evidence="10 22" id="KW-0732">Signal</keyword>
<dbReference type="InterPro" id="IPR032675">
    <property type="entry name" value="LRR_dom_sf"/>
</dbReference>
<organism evidence="24 25">
    <name type="scientific">Citrus x changshan-huyou</name>
    <dbReference type="NCBI Taxonomy" id="2935761"/>
    <lineage>
        <taxon>Eukaryota</taxon>
        <taxon>Viridiplantae</taxon>
        <taxon>Streptophyta</taxon>
        <taxon>Embryophyta</taxon>
        <taxon>Tracheophyta</taxon>
        <taxon>Spermatophyta</taxon>
        <taxon>Magnoliopsida</taxon>
        <taxon>eudicotyledons</taxon>
        <taxon>Gunneridae</taxon>
        <taxon>Pentapetalae</taxon>
        <taxon>rosids</taxon>
        <taxon>malvids</taxon>
        <taxon>Sapindales</taxon>
        <taxon>Rutaceae</taxon>
        <taxon>Aurantioideae</taxon>
        <taxon>Citrus</taxon>
    </lineage>
</organism>
<dbReference type="PROSITE" id="PS00108">
    <property type="entry name" value="PROTEIN_KINASE_ST"/>
    <property type="match status" value="1"/>
</dbReference>
<keyword evidence="16" id="KW-0472">Membrane</keyword>
<dbReference type="InterPro" id="IPR013210">
    <property type="entry name" value="LRR_N_plant-typ"/>
</dbReference>
<dbReference type="Proteomes" id="UP001428341">
    <property type="component" value="Unassembled WGS sequence"/>
</dbReference>
<comment type="caution">
    <text evidence="24">The sequence shown here is derived from an EMBL/GenBank/DDBJ whole genome shotgun (WGS) entry which is preliminary data.</text>
</comment>
<reference evidence="24 25" key="1">
    <citation type="submission" date="2024-05" db="EMBL/GenBank/DDBJ databases">
        <title>Haplotype-resolved chromosome-level genome assembly of Huyou (Citrus changshanensis).</title>
        <authorList>
            <person name="Miao C."/>
            <person name="Chen W."/>
            <person name="Wu Y."/>
            <person name="Wang L."/>
            <person name="Zhao S."/>
            <person name="Grierson D."/>
            <person name="Xu C."/>
            <person name="Chen K."/>
        </authorList>
    </citation>
    <scope>NUCLEOTIDE SEQUENCE [LARGE SCALE GENOMIC DNA]</scope>
    <source>
        <strain evidence="24">01-14</strain>
        <tissue evidence="24">Leaf</tissue>
    </source>
</reference>
<keyword evidence="17" id="KW-0675">Receptor</keyword>
<feature type="signal peptide" evidence="22">
    <location>
        <begin position="1"/>
        <end position="23"/>
    </location>
</feature>
<dbReference type="InterPro" id="IPR051809">
    <property type="entry name" value="Plant_receptor-like_S/T_kinase"/>
</dbReference>
<evidence type="ECO:0000256" key="9">
    <source>
        <dbReference type="ARBA" id="ARBA00022692"/>
    </source>
</evidence>
<comment type="similarity">
    <text evidence="2">Belongs to the protein kinase superfamily. Ser/Thr protein kinase family.</text>
</comment>
<dbReference type="SUPFAM" id="SSF52047">
    <property type="entry name" value="RNI-like"/>
    <property type="match status" value="1"/>
</dbReference>
<evidence type="ECO:0000256" key="13">
    <source>
        <dbReference type="ARBA" id="ARBA00022777"/>
    </source>
</evidence>
<comment type="subcellular location">
    <subcellularLocation>
        <location evidence="1">Cell membrane</location>
        <topology evidence="1">Single-pass membrane protein</topology>
    </subcellularLocation>
</comment>
<evidence type="ECO:0000256" key="8">
    <source>
        <dbReference type="ARBA" id="ARBA00022679"/>
    </source>
</evidence>
<dbReference type="InterPro" id="IPR001611">
    <property type="entry name" value="Leu-rich_rpt"/>
</dbReference>
<feature type="compositionally biased region" description="Basic and acidic residues" evidence="21">
    <location>
        <begin position="965"/>
        <end position="978"/>
    </location>
</feature>
<dbReference type="PANTHER" id="PTHR27008">
    <property type="entry name" value="OS04G0122200 PROTEIN"/>
    <property type="match status" value="1"/>
</dbReference>
<feature type="domain" description="Protein kinase" evidence="23">
    <location>
        <begin position="643"/>
        <end position="954"/>
    </location>
</feature>
<evidence type="ECO:0000256" key="11">
    <source>
        <dbReference type="ARBA" id="ARBA00022737"/>
    </source>
</evidence>
<dbReference type="PROSITE" id="PS50011">
    <property type="entry name" value="PROTEIN_KINASE_DOM"/>
    <property type="match status" value="1"/>
</dbReference>